<reference evidence="2 3" key="1">
    <citation type="submission" date="2010-02" db="EMBL/GenBank/DDBJ databases">
        <authorList>
            <person name="Weinstock G."/>
            <person name="Sodergren E."/>
            <person name="Clifton S."/>
            <person name="Fulton L."/>
            <person name="Fulton B."/>
            <person name="Courtney L."/>
            <person name="Fronick C."/>
            <person name="Harrison M."/>
            <person name="Strong C."/>
            <person name="Farmer C."/>
            <person name="Delahaunty K."/>
            <person name="Markovic C."/>
            <person name="Hall O."/>
            <person name="Minx P."/>
            <person name="Tomlinson C."/>
            <person name="Mitreva M."/>
            <person name="Nelson J."/>
            <person name="Hou S."/>
            <person name="Wollam A."/>
            <person name="Pepin K.H."/>
            <person name="Johnson M."/>
            <person name="Bhonagiri V."/>
            <person name="Zhang X."/>
            <person name="Suruliraj S."/>
            <person name="Warren W."/>
            <person name="Chinwalla A."/>
            <person name="Mardis E.R."/>
            <person name="Wilson R.K."/>
        </authorList>
    </citation>
    <scope>NUCLEOTIDE SEQUENCE [LARGE SCALE GENOMIC DNA]</scope>
    <source>
        <strain evidence="2 3">ATCC 23685</strain>
    </source>
</reference>
<evidence type="ECO:0000313" key="2">
    <source>
        <dbReference type="EMBL" id="EFE22436.1"/>
    </source>
</evidence>
<feature type="transmembrane region" description="Helical" evidence="1">
    <location>
        <begin position="134"/>
        <end position="155"/>
    </location>
</feature>
<protein>
    <recommendedName>
        <fullName evidence="4">Inner membrane protein YkgB</fullName>
    </recommendedName>
</protein>
<feature type="transmembrane region" description="Helical" evidence="1">
    <location>
        <begin position="102"/>
        <end position="122"/>
    </location>
</feature>
<dbReference type="PANTHER" id="PTHR40106">
    <property type="entry name" value="INNER MEMBRANE PROTEIN RCLC"/>
    <property type="match status" value="1"/>
</dbReference>
<evidence type="ECO:0008006" key="4">
    <source>
        <dbReference type="Google" id="ProtNLM"/>
    </source>
</evidence>
<gene>
    <name evidence="2" type="ORF">EDWATA_02563</name>
</gene>
<dbReference type="EMBL" id="ADGK01000220">
    <property type="protein sequence ID" value="EFE22436.1"/>
    <property type="molecule type" value="Genomic_DNA"/>
</dbReference>
<dbReference type="GO" id="GO:0005886">
    <property type="term" value="C:plasma membrane"/>
    <property type="evidence" value="ECO:0007669"/>
    <property type="project" value="TreeGrafter"/>
</dbReference>
<evidence type="ECO:0000256" key="1">
    <source>
        <dbReference type="SAM" id="Phobius"/>
    </source>
</evidence>
<name>D4F729_EDWTA</name>
<accession>D4F729</accession>
<dbReference type="InterPro" id="IPR007339">
    <property type="entry name" value="RclC-like"/>
</dbReference>
<evidence type="ECO:0000313" key="3">
    <source>
        <dbReference type="Proteomes" id="UP000003692"/>
    </source>
</evidence>
<keyword evidence="1" id="KW-0812">Transmembrane</keyword>
<comment type="caution">
    <text evidence="2">The sequence shown here is derived from an EMBL/GenBank/DDBJ whole genome shotgun (WGS) entry which is preliminary data.</text>
</comment>
<feature type="transmembrane region" description="Helical" evidence="1">
    <location>
        <begin position="30"/>
        <end position="48"/>
    </location>
</feature>
<keyword evidence="1" id="KW-1133">Transmembrane helix</keyword>
<dbReference type="PANTHER" id="PTHR40106:SF1">
    <property type="entry name" value="INNER MEMBRANE PROTEIN RCLC"/>
    <property type="match status" value="1"/>
</dbReference>
<proteinExistence type="predicted"/>
<keyword evidence="1" id="KW-0472">Membrane</keyword>
<organism evidence="2 3">
    <name type="scientific">Edwardsiella tarda ATCC 23685</name>
    <dbReference type="NCBI Taxonomy" id="500638"/>
    <lineage>
        <taxon>Bacteria</taxon>
        <taxon>Pseudomonadati</taxon>
        <taxon>Pseudomonadota</taxon>
        <taxon>Gammaproteobacteria</taxon>
        <taxon>Enterobacterales</taxon>
        <taxon>Hafniaceae</taxon>
        <taxon>Edwardsiella</taxon>
    </lineage>
</organism>
<dbReference type="AlphaFoldDB" id="D4F729"/>
<dbReference type="Pfam" id="PF04224">
    <property type="entry name" value="DUF417"/>
    <property type="match status" value="1"/>
</dbReference>
<sequence length="170" mass="18710">MIQHIVYCIEHYKKVITMKSCKYHGRRGEVIGLLATALILIWLGIFKFTPTEAAAIKPLVEHHFLMAWLYGVFSVQTVSNLIGLAEIVIGVALLIGLKQARIGLYAGLASCVVFAVTLSFMFTTPGVFKVVDGVPITEFFLFKDLAFFAISLSIVERNRAVLTAATSEKA</sequence>
<dbReference type="Proteomes" id="UP000003692">
    <property type="component" value="Unassembled WGS sequence"/>
</dbReference>
<dbReference type="HOGENOM" id="CLU_102847_1_0_6"/>
<dbReference type="GO" id="GO:1901530">
    <property type="term" value="P:response to hypochlorite"/>
    <property type="evidence" value="ECO:0007669"/>
    <property type="project" value="TreeGrafter"/>
</dbReference>
<feature type="transmembrane region" description="Helical" evidence="1">
    <location>
        <begin position="68"/>
        <end position="95"/>
    </location>
</feature>